<comment type="caution">
    <text evidence="1">The sequence shown here is derived from an EMBL/GenBank/DDBJ whole genome shotgun (WGS) entry which is preliminary data.</text>
</comment>
<keyword evidence="2" id="KW-1185">Reference proteome</keyword>
<feature type="non-terminal residue" evidence="1">
    <location>
        <position position="1"/>
    </location>
</feature>
<protein>
    <submittedName>
        <fullName evidence="1">Uncharacterized protein</fullName>
    </submittedName>
</protein>
<proteinExistence type="predicted"/>
<accession>A0A392UZG8</accession>
<dbReference type="EMBL" id="LXQA011019202">
    <property type="protein sequence ID" value="MCI81444.1"/>
    <property type="molecule type" value="Genomic_DNA"/>
</dbReference>
<evidence type="ECO:0000313" key="1">
    <source>
        <dbReference type="EMBL" id="MCI81444.1"/>
    </source>
</evidence>
<sequence length="35" mass="3740">VLAQRAVKASGSWIGSGLCATCGPGWRNARFYEQV</sequence>
<reference evidence="1 2" key="1">
    <citation type="journal article" date="2018" name="Front. Plant Sci.">
        <title>Red Clover (Trifolium pratense) and Zigzag Clover (T. medium) - A Picture of Genomic Similarities and Differences.</title>
        <authorList>
            <person name="Dluhosova J."/>
            <person name="Istvanek J."/>
            <person name="Nedelnik J."/>
            <person name="Repkova J."/>
        </authorList>
    </citation>
    <scope>NUCLEOTIDE SEQUENCE [LARGE SCALE GENOMIC DNA]</scope>
    <source>
        <strain evidence="2">cv. 10/8</strain>
        <tissue evidence="1">Leaf</tissue>
    </source>
</reference>
<dbReference type="Proteomes" id="UP000265520">
    <property type="component" value="Unassembled WGS sequence"/>
</dbReference>
<evidence type="ECO:0000313" key="2">
    <source>
        <dbReference type="Proteomes" id="UP000265520"/>
    </source>
</evidence>
<organism evidence="1 2">
    <name type="scientific">Trifolium medium</name>
    <dbReference type="NCBI Taxonomy" id="97028"/>
    <lineage>
        <taxon>Eukaryota</taxon>
        <taxon>Viridiplantae</taxon>
        <taxon>Streptophyta</taxon>
        <taxon>Embryophyta</taxon>
        <taxon>Tracheophyta</taxon>
        <taxon>Spermatophyta</taxon>
        <taxon>Magnoliopsida</taxon>
        <taxon>eudicotyledons</taxon>
        <taxon>Gunneridae</taxon>
        <taxon>Pentapetalae</taxon>
        <taxon>rosids</taxon>
        <taxon>fabids</taxon>
        <taxon>Fabales</taxon>
        <taxon>Fabaceae</taxon>
        <taxon>Papilionoideae</taxon>
        <taxon>50 kb inversion clade</taxon>
        <taxon>NPAAA clade</taxon>
        <taxon>Hologalegina</taxon>
        <taxon>IRL clade</taxon>
        <taxon>Trifolieae</taxon>
        <taxon>Trifolium</taxon>
    </lineage>
</organism>
<name>A0A392UZG8_9FABA</name>
<dbReference type="AlphaFoldDB" id="A0A392UZG8"/>